<gene>
    <name evidence="2" type="ORF">EKO24_013275</name>
</gene>
<reference evidence="2 3" key="1">
    <citation type="journal article" date="2019" name="Antonie Van Leeuwenhoek">
        <title>Description of 'Ca. Methylobacter oryzae' KRF1, a novel species from the environmentally important Methylobacter clade 2.</title>
        <authorList>
            <person name="Khatri K."/>
            <person name="Mohite J.A."/>
            <person name="Pandit P.S."/>
            <person name="Bahulikar R."/>
            <person name="Rahalkar M.C."/>
        </authorList>
    </citation>
    <scope>NUCLEOTIDE SEQUENCE [LARGE SCALE GENOMIC DNA]</scope>
    <source>
        <strain evidence="2 3">KRF1</strain>
    </source>
</reference>
<evidence type="ECO:0000313" key="3">
    <source>
        <dbReference type="Proteomes" id="UP000733744"/>
    </source>
</evidence>
<keyword evidence="1" id="KW-0812">Transmembrane</keyword>
<proteinExistence type="predicted"/>
<feature type="transmembrane region" description="Helical" evidence="1">
    <location>
        <begin position="12"/>
        <end position="29"/>
    </location>
</feature>
<sequence>MGIRFFGIKGGAFLFFSTPFLLISLYLDFELHAENLILLPISVCVFLWEKAKKEYDQNLIRHLSFYSHLESKKVSDHKALFLHELTYHVAPSLFETMKIFKEIVETHNKNRNFVLDNIGYHFSRFLYDPESKNRILSLIIYLISLIAVLTVIKPESQYSIYEVIQDIPMDVVKSYLLFSLFFIIFGYFVIVIPVMFVVTYVAVPILLKFSSVAVLSRFFISELNRYSYLEQGLRLG</sequence>
<accession>A0ABY3CA69</accession>
<evidence type="ECO:0000256" key="1">
    <source>
        <dbReference type="SAM" id="Phobius"/>
    </source>
</evidence>
<dbReference type="Proteomes" id="UP000733744">
    <property type="component" value="Unassembled WGS sequence"/>
</dbReference>
<keyword evidence="1" id="KW-1133">Transmembrane helix</keyword>
<evidence type="ECO:0000313" key="2">
    <source>
        <dbReference type="EMBL" id="TRW93080.1"/>
    </source>
</evidence>
<feature type="transmembrane region" description="Helical" evidence="1">
    <location>
        <begin position="35"/>
        <end position="51"/>
    </location>
</feature>
<protein>
    <submittedName>
        <fullName evidence="2">Uncharacterized protein</fullName>
    </submittedName>
</protein>
<feature type="transmembrane region" description="Helical" evidence="1">
    <location>
        <begin position="174"/>
        <end position="207"/>
    </location>
</feature>
<dbReference type="EMBL" id="RYFG02000103">
    <property type="protein sequence ID" value="TRW93080.1"/>
    <property type="molecule type" value="Genomic_DNA"/>
</dbReference>
<feature type="transmembrane region" description="Helical" evidence="1">
    <location>
        <begin position="135"/>
        <end position="154"/>
    </location>
</feature>
<keyword evidence="3" id="KW-1185">Reference proteome</keyword>
<keyword evidence="1" id="KW-0472">Membrane</keyword>
<name>A0ABY3CA69_9GAMM</name>
<comment type="caution">
    <text evidence="2">The sequence shown here is derived from an EMBL/GenBank/DDBJ whole genome shotgun (WGS) entry which is preliminary data.</text>
</comment>
<organism evidence="2 3">
    <name type="scientific">Candidatus Methylobacter oryzae</name>
    <dbReference type="NCBI Taxonomy" id="2497749"/>
    <lineage>
        <taxon>Bacteria</taxon>
        <taxon>Pseudomonadati</taxon>
        <taxon>Pseudomonadota</taxon>
        <taxon>Gammaproteobacteria</taxon>
        <taxon>Methylococcales</taxon>
        <taxon>Methylococcaceae</taxon>
        <taxon>Methylobacter</taxon>
    </lineage>
</organism>